<sequence length="403" mass="41838">MTRTVVTGIGVAAPNGVGLDTHWSSTLRGENAIRRITRFDPSPYPIRLAGEIDFEVGGRLPSRLIPQTDRMTQLALVASDWALADAGADLAGMPSLDAGVITSSSAGGFEFGQHELEKLYSKGPNHVSAYMSFAWFYAVNTGQLSIRHGMRGPTGVFVTEQAGGLDAVAQARRKIRGGHRLMLTGGIDASLCPYGLAAYLASGRVSLGDDPDAAYLPFAQEATGSVPGEGGAILVLEDADAARRRGAEIYGEIAGYGATFDPAPGSGREPTLRRAAEIALADAGVRTEDIAMVFADAAAVPELDRVESDAIVKLFGPHGVPVTAPKSMIGRLSSGAAALDLVDALMALRDGVVPPTVNVRCPAPGYDIDLVIGEPRPARGTAALVLARGYGGFNAAMVVRSAG</sequence>
<evidence type="ECO:0000259" key="5">
    <source>
        <dbReference type="PROSITE" id="PS52004"/>
    </source>
</evidence>
<dbReference type="CDD" id="cd00832">
    <property type="entry name" value="CLF"/>
    <property type="match status" value="1"/>
</dbReference>
<evidence type="ECO:0000256" key="1">
    <source>
        <dbReference type="ARBA" id="ARBA00008467"/>
    </source>
</evidence>
<evidence type="ECO:0000313" key="6">
    <source>
        <dbReference type="EMBL" id="KAB8178289.1"/>
    </source>
</evidence>
<dbReference type="PROSITE" id="PS52004">
    <property type="entry name" value="KS3_2"/>
    <property type="match status" value="1"/>
</dbReference>
<organism evidence="6 7">
    <name type="scientific">Microbispora catharanthi</name>
    <dbReference type="NCBI Taxonomy" id="1712871"/>
    <lineage>
        <taxon>Bacteria</taxon>
        <taxon>Bacillati</taxon>
        <taxon>Actinomycetota</taxon>
        <taxon>Actinomycetes</taxon>
        <taxon>Streptosporangiales</taxon>
        <taxon>Streptosporangiaceae</taxon>
        <taxon>Microbispora</taxon>
    </lineage>
</organism>
<dbReference type="EMBL" id="VDMA02000028">
    <property type="protein sequence ID" value="KAB8178289.1"/>
    <property type="molecule type" value="Genomic_DNA"/>
</dbReference>
<name>A0A5N6BEH7_9ACTN</name>
<evidence type="ECO:0000256" key="4">
    <source>
        <dbReference type="RuleBase" id="RU003694"/>
    </source>
</evidence>
<dbReference type="InterPro" id="IPR000794">
    <property type="entry name" value="Beta-ketoacyl_synthase"/>
</dbReference>
<dbReference type="GO" id="GO:0006633">
    <property type="term" value="P:fatty acid biosynthetic process"/>
    <property type="evidence" value="ECO:0007669"/>
    <property type="project" value="TreeGrafter"/>
</dbReference>
<reference evidence="6 7" key="1">
    <citation type="submission" date="2019-10" db="EMBL/GenBank/DDBJ databases">
        <title>Nonomuraea sp. nov., isolated from Phyllanthus amarus.</title>
        <authorList>
            <person name="Klykleung N."/>
            <person name="Tanasupawat S."/>
        </authorList>
    </citation>
    <scope>NUCLEOTIDE SEQUENCE [LARGE SCALE GENOMIC DNA]</scope>
    <source>
        <strain evidence="6 7">CR1-09</strain>
    </source>
</reference>
<protein>
    <submittedName>
        <fullName evidence="6">Ketosynthase chain-length factor</fullName>
    </submittedName>
</protein>
<gene>
    <name evidence="6" type="ORF">FH610_036570</name>
</gene>
<evidence type="ECO:0000313" key="7">
    <source>
        <dbReference type="Proteomes" id="UP000313066"/>
    </source>
</evidence>
<dbReference type="PANTHER" id="PTHR11712:SF322">
    <property type="entry name" value="POLYKETIDE BETA-KETOACYL SYNTHASE 2-RELATED"/>
    <property type="match status" value="1"/>
</dbReference>
<feature type="domain" description="Ketosynthase family 3 (KS3)" evidence="5">
    <location>
        <begin position="1"/>
        <end position="401"/>
    </location>
</feature>
<dbReference type="PANTHER" id="PTHR11712">
    <property type="entry name" value="POLYKETIDE SYNTHASE-RELATED"/>
    <property type="match status" value="1"/>
</dbReference>
<dbReference type="InterPro" id="IPR020841">
    <property type="entry name" value="PKS_Beta-ketoAc_synthase_dom"/>
</dbReference>
<keyword evidence="3" id="KW-0012">Acyltransferase</keyword>
<keyword evidence="7" id="KW-1185">Reference proteome</keyword>
<dbReference type="GO" id="GO:0004315">
    <property type="term" value="F:3-oxoacyl-[acyl-carrier-protein] synthase activity"/>
    <property type="evidence" value="ECO:0007669"/>
    <property type="project" value="TreeGrafter"/>
</dbReference>
<comment type="similarity">
    <text evidence="1 4">Belongs to the thiolase-like superfamily. Beta-ketoacyl-ACP synthases family.</text>
</comment>
<dbReference type="SUPFAM" id="SSF53901">
    <property type="entry name" value="Thiolase-like"/>
    <property type="match status" value="2"/>
</dbReference>
<dbReference type="InterPro" id="IPR014030">
    <property type="entry name" value="Ketoacyl_synth_N"/>
</dbReference>
<accession>A0A5N6BEH7</accession>
<evidence type="ECO:0000256" key="3">
    <source>
        <dbReference type="ARBA" id="ARBA00023315"/>
    </source>
</evidence>
<dbReference type="Pfam" id="PF02801">
    <property type="entry name" value="Ketoacyl-synt_C"/>
    <property type="match status" value="1"/>
</dbReference>
<evidence type="ECO:0000256" key="2">
    <source>
        <dbReference type="ARBA" id="ARBA00022679"/>
    </source>
</evidence>
<dbReference type="InterPro" id="IPR014031">
    <property type="entry name" value="Ketoacyl_synth_C"/>
</dbReference>
<dbReference type="Proteomes" id="UP000313066">
    <property type="component" value="Unassembled WGS sequence"/>
</dbReference>
<keyword evidence="2 4" id="KW-0808">Transferase</keyword>
<comment type="caution">
    <text evidence="6">The sequence shown here is derived from an EMBL/GenBank/DDBJ whole genome shotgun (WGS) entry which is preliminary data.</text>
</comment>
<dbReference type="RefSeq" id="WP_139579811.1">
    <property type="nucleotide sequence ID" value="NZ_VDMA02000028.1"/>
</dbReference>
<dbReference type="AlphaFoldDB" id="A0A5N6BEH7"/>
<dbReference type="InterPro" id="IPR016039">
    <property type="entry name" value="Thiolase-like"/>
</dbReference>
<dbReference type="Gene3D" id="3.40.47.10">
    <property type="match status" value="2"/>
</dbReference>
<dbReference type="Pfam" id="PF00109">
    <property type="entry name" value="ketoacyl-synt"/>
    <property type="match status" value="1"/>
</dbReference>
<proteinExistence type="inferred from homology"/>